<reference evidence="2" key="1">
    <citation type="journal article" date="2015" name="Genome Announc.">
        <title>Draft genome sequence of the cellulolytic fungus Chaetomium globosum.</title>
        <authorList>
            <person name="Cuomo C.A."/>
            <person name="Untereiner W.A."/>
            <person name="Ma L.-J."/>
            <person name="Grabherr M."/>
            <person name="Birren B.W."/>
        </authorList>
    </citation>
    <scope>NUCLEOTIDE SEQUENCE [LARGE SCALE GENOMIC DNA]</scope>
    <source>
        <strain evidence="2">ATCC 6205 / CBS 148.51 / DSM 1962 / NBRC 6347 / NRRL 1970</strain>
    </source>
</reference>
<dbReference type="AlphaFoldDB" id="Q2HBH1"/>
<organism evidence="1 2">
    <name type="scientific">Chaetomium globosum (strain ATCC 6205 / CBS 148.51 / DSM 1962 / NBRC 6347 / NRRL 1970)</name>
    <name type="common">Soil fungus</name>
    <dbReference type="NCBI Taxonomy" id="306901"/>
    <lineage>
        <taxon>Eukaryota</taxon>
        <taxon>Fungi</taxon>
        <taxon>Dikarya</taxon>
        <taxon>Ascomycota</taxon>
        <taxon>Pezizomycotina</taxon>
        <taxon>Sordariomycetes</taxon>
        <taxon>Sordariomycetidae</taxon>
        <taxon>Sordariales</taxon>
        <taxon>Chaetomiaceae</taxon>
        <taxon>Chaetomium</taxon>
    </lineage>
</organism>
<dbReference type="RefSeq" id="XP_001228949.1">
    <property type="nucleotide sequence ID" value="XM_001228948.1"/>
</dbReference>
<dbReference type="eggNOG" id="ENOG502QR0D">
    <property type="taxonomic scope" value="Eukaryota"/>
</dbReference>
<proteinExistence type="predicted"/>
<gene>
    <name evidence="1" type="ORF">CHGG_02433</name>
</gene>
<sequence>MSSSSTTVSRARRAEASDSSESSLGLFDISNGKFRLVNPPPPCPMPLTNYSGGDECLNIEAYFGKDFSQKGVEIAAECGIRESTVHAMLTNRADHMTAIALFKLGFNESYNSHKTVSGDDIGAGCYIRRADGKLANPPIGTLGCWVEINVKDHGWMKMALTNYHIVRHSLEGYTMNVKKVQVQVGTPLVHRGDMSDLVKGSELWTADHDGLKTKGTSKRQKMEHPTRLKRNFTVETLQRKIRSLERGGNPVPDDFRGELNDAVSFFDRGMQYFGSVFFASGFLNRTRSNGRLDWALIKPISDDRVGGIPCQTCRIGRLKVFCRRVPRRIRRKPKASDPLDTRPSKRRPCFKNGASTKCTVGKFEEIKADCTINEEKYMPGRNAEDRKSTEYMLLPLGGQPFGNRGDSGSVVWDEKGGVVGLLFTGQQPHGCNQEYSLVTPNEDVFESIKEGSQGNILDIRIL</sequence>
<evidence type="ECO:0000313" key="1">
    <source>
        <dbReference type="EMBL" id="EAQ90498.1"/>
    </source>
</evidence>
<name>Q2HBH1_CHAGB</name>
<accession>Q2HBH1</accession>
<keyword evidence="2" id="KW-1185">Reference proteome</keyword>
<dbReference type="VEuPathDB" id="FungiDB:CHGG_02433"/>
<dbReference type="OrthoDB" id="4586156at2759"/>
<dbReference type="GeneID" id="4389229"/>
<dbReference type="HOGENOM" id="CLU_591830_0_0_1"/>
<dbReference type="InParanoid" id="Q2HBH1"/>
<dbReference type="Proteomes" id="UP000001056">
    <property type="component" value="Unassembled WGS sequence"/>
</dbReference>
<dbReference type="EMBL" id="CH408030">
    <property type="protein sequence ID" value="EAQ90498.1"/>
    <property type="molecule type" value="Genomic_DNA"/>
</dbReference>
<protein>
    <submittedName>
        <fullName evidence="1">Uncharacterized protein</fullName>
    </submittedName>
</protein>
<evidence type="ECO:0000313" key="2">
    <source>
        <dbReference type="Proteomes" id="UP000001056"/>
    </source>
</evidence>